<keyword evidence="9" id="KW-1185">Reference proteome</keyword>
<dbReference type="InterPro" id="IPR011990">
    <property type="entry name" value="TPR-like_helical_dom_sf"/>
</dbReference>
<comment type="similarity">
    <text evidence="1">Belongs to the AfsR/DnrI/RedD regulatory family.</text>
</comment>
<dbReference type="GO" id="GO:0003677">
    <property type="term" value="F:DNA binding"/>
    <property type="evidence" value="ECO:0007669"/>
    <property type="project" value="UniProtKB-UniRule"/>
</dbReference>
<dbReference type="GO" id="GO:0006355">
    <property type="term" value="P:regulation of DNA-templated transcription"/>
    <property type="evidence" value="ECO:0007669"/>
    <property type="project" value="InterPro"/>
</dbReference>
<feature type="domain" description="OmpR/PhoB-type" evidence="7">
    <location>
        <begin position="1"/>
        <end position="100"/>
    </location>
</feature>
<dbReference type="InterPro" id="IPR005158">
    <property type="entry name" value="BTAD"/>
</dbReference>
<feature type="region of interest" description="Disordered" evidence="6">
    <location>
        <begin position="264"/>
        <end position="312"/>
    </location>
</feature>
<dbReference type="AlphaFoldDB" id="A0A7W9LGQ9"/>
<feature type="compositionally biased region" description="Basic residues" evidence="6">
    <location>
        <begin position="297"/>
        <end position="312"/>
    </location>
</feature>
<name>A0A7W9LGQ9_9ACTN</name>
<comment type="caution">
    <text evidence="8">The sequence shown here is derived from an EMBL/GenBank/DDBJ whole genome shotgun (WGS) entry which is preliminary data.</text>
</comment>
<dbReference type="Pfam" id="PF03704">
    <property type="entry name" value="BTAD"/>
    <property type="match status" value="1"/>
</dbReference>
<dbReference type="Gene3D" id="1.10.10.10">
    <property type="entry name" value="Winged helix-like DNA-binding domain superfamily/Winged helix DNA-binding domain"/>
    <property type="match status" value="1"/>
</dbReference>
<reference evidence="8 9" key="1">
    <citation type="submission" date="2020-08" db="EMBL/GenBank/DDBJ databases">
        <title>Sequencing the genomes of 1000 actinobacteria strains.</title>
        <authorList>
            <person name="Klenk H.-P."/>
        </authorList>
    </citation>
    <scope>NUCLEOTIDE SEQUENCE [LARGE SCALE GENOMIC DNA]</scope>
    <source>
        <strain evidence="8 9">DSM 45507</strain>
    </source>
</reference>
<dbReference type="RefSeq" id="WP_185076197.1">
    <property type="nucleotide sequence ID" value="NZ_JACHMB010000001.1"/>
</dbReference>
<gene>
    <name evidence="8" type="ORF">HD596_009977</name>
</gene>
<evidence type="ECO:0000256" key="3">
    <source>
        <dbReference type="ARBA" id="ARBA00023125"/>
    </source>
</evidence>
<protein>
    <submittedName>
        <fullName evidence="8">DNA-binding SARP family transcriptional activator</fullName>
    </submittedName>
</protein>
<accession>A0A7W9LGQ9</accession>
<dbReference type="PANTHER" id="PTHR35807:SF1">
    <property type="entry name" value="TRANSCRIPTIONAL REGULATOR REDD"/>
    <property type="match status" value="1"/>
</dbReference>
<dbReference type="CDD" id="cd15831">
    <property type="entry name" value="BTAD"/>
    <property type="match status" value="1"/>
</dbReference>
<evidence type="ECO:0000259" key="7">
    <source>
        <dbReference type="PROSITE" id="PS51755"/>
    </source>
</evidence>
<dbReference type="Pfam" id="PF00486">
    <property type="entry name" value="Trans_reg_C"/>
    <property type="match status" value="1"/>
</dbReference>
<dbReference type="SMART" id="SM01043">
    <property type="entry name" value="BTAD"/>
    <property type="match status" value="1"/>
</dbReference>
<dbReference type="SUPFAM" id="SSF48452">
    <property type="entry name" value="TPR-like"/>
    <property type="match status" value="1"/>
</dbReference>
<dbReference type="GO" id="GO:0000160">
    <property type="term" value="P:phosphorelay signal transduction system"/>
    <property type="evidence" value="ECO:0007669"/>
    <property type="project" value="InterPro"/>
</dbReference>
<dbReference type="InterPro" id="IPR001867">
    <property type="entry name" value="OmpR/PhoB-type_DNA-bd"/>
</dbReference>
<dbReference type="SUPFAM" id="SSF46894">
    <property type="entry name" value="C-terminal effector domain of the bipartite response regulators"/>
    <property type="match status" value="1"/>
</dbReference>
<dbReference type="Proteomes" id="UP000579153">
    <property type="component" value="Unassembled WGS sequence"/>
</dbReference>
<sequence length="312" mass="35274">MHVRVLGALHVEQDGVDITPSAHKPRQILSLLALNSNRVVPNAGLMEELWDDNPPRSAVTTLQTYIMQLRKSMAGAMEVPTSVVVKENLITTPGGYLLRLPPESIDLHRYETLDARGRDALDADDVAEAVRLFDEALRLWHGTALVDVPPGPLLQREIVRMEEARFGTIEKRIEANLRLNRHSEMLGELRALCMEHQLHESLQAQYMICLHHCGRRDEALAAFRTLRWSLIKELGLEPSVKLQRLHRAILADDPILHRTPSFFRLPPAHAGTPERAKTPTPVSVNATEKEGGERARGKPSRRRKAQHRRRRG</sequence>
<dbReference type="InterPro" id="IPR036388">
    <property type="entry name" value="WH-like_DNA-bd_sf"/>
</dbReference>
<dbReference type="InterPro" id="IPR016032">
    <property type="entry name" value="Sig_transdc_resp-reg_C-effctor"/>
</dbReference>
<dbReference type="InterPro" id="IPR051677">
    <property type="entry name" value="AfsR-DnrI-RedD_regulator"/>
</dbReference>
<dbReference type="PANTHER" id="PTHR35807">
    <property type="entry name" value="TRANSCRIPTIONAL REGULATOR REDD-RELATED"/>
    <property type="match status" value="1"/>
</dbReference>
<keyword evidence="4" id="KW-0804">Transcription</keyword>
<evidence type="ECO:0000256" key="1">
    <source>
        <dbReference type="ARBA" id="ARBA00005820"/>
    </source>
</evidence>
<evidence type="ECO:0000256" key="4">
    <source>
        <dbReference type="ARBA" id="ARBA00023163"/>
    </source>
</evidence>
<feature type="compositionally biased region" description="Basic and acidic residues" evidence="6">
    <location>
        <begin position="287"/>
        <end position="296"/>
    </location>
</feature>
<evidence type="ECO:0000313" key="8">
    <source>
        <dbReference type="EMBL" id="MBB5783221.1"/>
    </source>
</evidence>
<evidence type="ECO:0000256" key="5">
    <source>
        <dbReference type="PROSITE-ProRule" id="PRU01091"/>
    </source>
</evidence>
<dbReference type="SMART" id="SM00862">
    <property type="entry name" value="Trans_reg_C"/>
    <property type="match status" value="1"/>
</dbReference>
<dbReference type="PROSITE" id="PS51755">
    <property type="entry name" value="OMPR_PHOB"/>
    <property type="match status" value="1"/>
</dbReference>
<feature type="DNA-binding region" description="OmpR/PhoB-type" evidence="5">
    <location>
        <begin position="1"/>
        <end position="100"/>
    </location>
</feature>
<evidence type="ECO:0000256" key="6">
    <source>
        <dbReference type="SAM" id="MobiDB-lite"/>
    </source>
</evidence>
<evidence type="ECO:0000256" key="2">
    <source>
        <dbReference type="ARBA" id="ARBA00023015"/>
    </source>
</evidence>
<keyword evidence="3 5" id="KW-0238">DNA-binding</keyword>
<keyword evidence="2" id="KW-0805">Transcription regulation</keyword>
<evidence type="ECO:0000313" key="9">
    <source>
        <dbReference type="Proteomes" id="UP000579153"/>
    </source>
</evidence>
<dbReference type="EMBL" id="JACHMB010000001">
    <property type="protein sequence ID" value="MBB5783221.1"/>
    <property type="molecule type" value="Genomic_DNA"/>
</dbReference>
<proteinExistence type="inferred from homology"/>
<dbReference type="Gene3D" id="1.25.40.10">
    <property type="entry name" value="Tetratricopeptide repeat domain"/>
    <property type="match status" value="1"/>
</dbReference>
<organism evidence="8 9">
    <name type="scientific">Nonomuraea jabiensis</name>
    <dbReference type="NCBI Taxonomy" id="882448"/>
    <lineage>
        <taxon>Bacteria</taxon>
        <taxon>Bacillati</taxon>
        <taxon>Actinomycetota</taxon>
        <taxon>Actinomycetes</taxon>
        <taxon>Streptosporangiales</taxon>
        <taxon>Streptosporangiaceae</taxon>
        <taxon>Nonomuraea</taxon>
    </lineage>
</organism>